<dbReference type="EMBL" id="VLKG01000001">
    <property type="protein sequence ID" value="TWH77235.1"/>
    <property type="molecule type" value="Genomic_DNA"/>
</dbReference>
<keyword evidence="1" id="KW-0472">Membrane</keyword>
<sequence length="266" mass="30882">MRNDSYDDPTHWPQLRAEAESIADISWSRRSARTGGLWALLWLLLLSVLGLSWWFDQRMMQLEQQLIATQHNFVRLSEANSRAIQALERQREPLVDSATETLSKAEFEVRLEQLSQRLDSLVRQQPLLDSQQQVLHQELVALRQQRIVGDESLQALTQRLMQQEQVQQKHQQSVLTDWNDWKAQQEQQVQQQLKLNMSTAAALSNLEQELLVLRSSIERLPKPAAVLSTKPSISVQEFDLFRAQMTRNITSLQAQVANLQEQLDRR</sequence>
<dbReference type="RefSeq" id="WP_144569920.1">
    <property type="nucleotide sequence ID" value="NZ_VLKG01000001.1"/>
</dbReference>
<name>A0A562J347_9GAMM</name>
<evidence type="ECO:0000313" key="3">
    <source>
        <dbReference type="Proteomes" id="UP000319627"/>
    </source>
</evidence>
<comment type="caution">
    <text evidence="2">The sequence shown here is derived from an EMBL/GenBank/DDBJ whole genome shotgun (WGS) entry which is preliminary data.</text>
</comment>
<evidence type="ECO:0008006" key="4">
    <source>
        <dbReference type="Google" id="ProtNLM"/>
    </source>
</evidence>
<organism evidence="2 3">
    <name type="scientific">Azomonas agilis</name>
    <dbReference type="NCBI Taxonomy" id="116849"/>
    <lineage>
        <taxon>Bacteria</taxon>
        <taxon>Pseudomonadati</taxon>
        <taxon>Pseudomonadota</taxon>
        <taxon>Gammaproteobacteria</taxon>
        <taxon>Pseudomonadales</taxon>
        <taxon>Pseudomonadaceae</taxon>
        <taxon>Azomonas</taxon>
    </lineage>
</organism>
<evidence type="ECO:0000313" key="2">
    <source>
        <dbReference type="EMBL" id="TWH77235.1"/>
    </source>
</evidence>
<proteinExistence type="predicted"/>
<dbReference type="OrthoDB" id="7033272at2"/>
<keyword evidence="1" id="KW-0812">Transmembrane</keyword>
<gene>
    <name evidence="2" type="ORF">LX59_00140</name>
</gene>
<protein>
    <recommendedName>
        <fullName evidence="4">ATPase</fullName>
    </recommendedName>
</protein>
<feature type="transmembrane region" description="Helical" evidence="1">
    <location>
        <begin position="36"/>
        <end position="55"/>
    </location>
</feature>
<evidence type="ECO:0000256" key="1">
    <source>
        <dbReference type="SAM" id="Phobius"/>
    </source>
</evidence>
<accession>A0A562J347</accession>
<dbReference type="Proteomes" id="UP000319627">
    <property type="component" value="Unassembled WGS sequence"/>
</dbReference>
<dbReference type="AlphaFoldDB" id="A0A562J347"/>
<keyword evidence="1" id="KW-1133">Transmembrane helix</keyword>
<keyword evidence="3" id="KW-1185">Reference proteome</keyword>
<reference evidence="2 3" key="1">
    <citation type="submission" date="2019-07" db="EMBL/GenBank/DDBJ databases">
        <title>Genomic Encyclopedia of Type Strains, Phase I: the one thousand microbial genomes (KMG-I) project.</title>
        <authorList>
            <person name="Kyrpides N."/>
        </authorList>
    </citation>
    <scope>NUCLEOTIDE SEQUENCE [LARGE SCALE GENOMIC DNA]</scope>
    <source>
        <strain evidence="2 3">DSM 375</strain>
    </source>
</reference>